<dbReference type="InterPro" id="IPR016181">
    <property type="entry name" value="Acyl_CoA_acyltransferase"/>
</dbReference>
<evidence type="ECO:0000259" key="1">
    <source>
        <dbReference type="PROSITE" id="PS51186"/>
    </source>
</evidence>
<dbReference type="eggNOG" id="COG0456">
    <property type="taxonomic scope" value="Bacteria"/>
</dbReference>
<keyword evidence="2" id="KW-0808">Transferase</keyword>
<organism evidence="2 3">
    <name type="scientific">Rhodobacter ferrooxidans</name>
    <dbReference type="NCBI Taxonomy" id="371731"/>
    <lineage>
        <taxon>Bacteria</taxon>
        <taxon>Pseudomonadati</taxon>
        <taxon>Pseudomonadota</taxon>
        <taxon>Alphaproteobacteria</taxon>
        <taxon>Rhodobacterales</taxon>
        <taxon>Rhodobacter group</taxon>
        <taxon>Rhodobacter</taxon>
    </lineage>
</organism>
<reference evidence="2 3" key="1">
    <citation type="submission" date="2009-08" db="EMBL/GenBank/DDBJ databases">
        <title>The draft genome of Rhodobacter sp. SW2.</title>
        <authorList>
            <consortium name="US DOE Joint Genome Institute (JGI-PGF)"/>
            <person name="Lucas S."/>
            <person name="Copeland A."/>
            <person name="Lapidus A."/>
            <person name="Glavina del Rio T."/>
            <person name="Tice H."/>
            <person name="Bruce D."/>
            <person name="Goodwin L."/>
            <person name="Pitluck S."/>
            <person name="Larimer F."/>
            <person name="Land M.L."/>
            <person name="Hauser L."/>
            <person name="Emerson D."/>
        </authorList>
    </citation>
    <scope>NUCLEOTIDE SEQUENCE [LARGE SCALE GENOMIC DNA]</scope>
    <source>
        <strain evidence="2 3">SW2</strain>
    </source>
</reference>
<proteinExistence type="predicted"/>
<dbReference type="CDD" id="cd04301">
    <property type="entry name" value="NAT_SF"/>
    <property type="match status" value="1"/>
</dbReference>
<dbReference type="EMBL" id="ACYY01000004">
    <property type="protein sequence ID" value="EEW26202.1"/>
    <property type="molecule type" value="Genomic_DNA"/>
</dbReference>
<dbReference type="SUPFAM" id="SSF55729">
    <property type="entry name" value="Acyl-CoA N-acyltransferases (Nat)"/>
    <property type="match status" value="1"/>
</dbReference>
<dbReference type="PROSITE" id="PS51186">
    <property type="entry name" value="GNAT"/>
    <property type="match status" value="1"/>
</dbReference>
<dbReference type="Pfam" id="PF00583">
    <property type="entry name" value="Acetyltransf_1"/>
    <property type="match status" value="1"/>
</dbReference>
<evidence type="ECO:0000313" key="3">
    <source>
        <dbReference type="Proteomes" id="UP000010121"/>
    </source>
</evidence>
<gene>
    <name evidence="2" type="ORF">Rsw2DRAFT_0892</name>
</gene>
<evidence type="ECO:0000313" key="2">
    <source>
        <dbReference type="EMBL" id="EEW26202.1"/>
    </source>
</evidence>
<keyword evidence="3" id="KW-1185">Reference proteome</keyword>
<dbReference type="STRING" id="371731.Rsw2DRAFT_0892"/>
<dbReference type="AlphaFoldDB" id="C8RYL4"/>
<protein>
    <submittedName>
        <fullName evidence="2">GCN5-related N-acetyltransferase</fullName>
    </submittedName>
</protein>
<name>C8RYL4_9RHOB</name>
<dbReference type="GO" id="GO:0016747">
    <property type="term" value="F:acyltransferase activity, transferring groups other than amino-acyl groups"/>
    <property type="evidence" value="ECO:0007669"/>
    <property type="project" value="InterPro"/>
</dbReference>
<sequence length="236" mass="24792">MMLPPADIYAVLEATWPPAARQSLGPWCIRDGQGGGKRVSAATAEGDWTAQDIPAAETAMQALGQPALFLIRDGDAALDAELASRGYRIVDPVVAYAAPCDTIAPPDLMTAFPHWPPLGIARDLWEAEGIGPERLAVMDRAAGPKTVILGRAGDRAAGVAFVAIHGPSAMLHALEVAPDRRRLGVASNILRASAHWAQDNGAGTLSLVVTTANAGARALYASLGLQAMGQYHYRQK</sequence>
<accession>C8RYL4</accession>
<feature type="domain" description="N-acetyltransferase" evidence="1">
    <location>
        <begin position="92"/>
        <end position="236"/>
    </location>
</feature>
<dbReference type="Proteomes" id="UP000010121">
    <property type="component" value="Unassembled WGS sequence"/>
</dbReference>
<comment type="caution">
    <text evidence="2">The sequence shown here is derived from an EMBL/GenBank/DDBJ whole genome shotgun (WGS) entry which is preliminary data.</text>
</comment>
<dbReference type="InterPro" id="IPR000182">
    <property type="entry name" value="GNAT_dom"/>
</dbReference>
<dbReference type="Gene3D" id="3.40.630.30">
    <property type="match status" value="1"/>
</dbReference>